<keyword evidence="2" id="KW-0812">Transmembrane</keyword>
<feature type="region of interest" description="Disordered" evidence="1">
    <location>
        <begin position="1"/>
        <end position="42"/>
    </location>
</feature>
<organism evidence="3 4">
    <name type="scientific">Microscilla marina ATCC 23134</name>
    <dbReference type="NCBI Taxonomy" id="313606"/>
    <lineage>
        <taxon>Bacteria</taxon>
        <taxon>Pseudomonadati</taxon>
        <taxon>Bacteroidota</taxon>
        <taxon>Cytophagia</taxon>
        <taxon>Cytophagales</taxon>
        <taxon>Microscillaceae</taxon>
        <taxon>Microscilla</taxon>
    </lineage>
</organism>
<protein>
    <submittedName>
        <fullName evidence="3">Uncharacterized protein</fullName>
    </submittedName>
</protein>
<feature type="transmembrane region" description="Helical" evidence="2">
    <location>
        <begin position="61"/>
        <end position="83"/>
    </location>
</feature>
<feature type="transmembrane region" description="Helical" evidence="2">
    <location>
        <begin position="95"/>
        <end position="112"/>
    </location>
</feature>
<gene>
    <name evidence="3" type="ORF">M23134_02519</name>
</gene>
<evidence type="ECO:0000256" key="2">
    <source>
        <dbReference type="SAM" id="Phobius"/>
    </source>
</evidence>
<feature type="compositionally biased region" description="Low complexity" evidence="1">
    <location>
        <begin position="1"/>
        <end position="11"/>
    </location>
</feature>
<sequence>MITAQQTAKPKTTQRTRKTQQKKTTRKTSMAKKSVTPKKKTPPVTTIDMADVFTSGATKSIVLLLIISFNVVVLRNSFLLSAPPMGFSGDIKIDALLYGLAISVLMVIILFHEDQWKNAFCPGAITLYADTLILILYMKWFEFILGKWLSMWLLSGLLIAMPVMGLFIMVIMLKK</sequence>
<evidence type="ECO:0000256" key="1">
    <source>
        <dbReference type="SAM" id="MobiDB-lite"/>
    </source>
</evidence>
<accession>A1ZTT5</accession>
<keyword evidence="2" id="KW-1133">Transmembrane helix</keyword>
<keyword evidence="4" id="KW-1185">Reference proteome</keyword>
<proteinExistence type="predicted"/>
<feature type="transmembrane region" description="Helical" evidence="2">
    <location>
        <begin position="119"/>
        <end position="140"/>
    </location>
</feature>
<feature type="transmembrane region" description="Helical" evidence="2">
    <location>
        <begin position="152"/>
        <end position="173"/>
    </location>
</feature>
<dbReference type="EMBL" id="AAWS01000037">
    <property type="protein sequence ID" value="EAY26187.1"/>
    <property type="molecule type" value="Genomic_DNA"/>
</dbReference>
<comment type="caution">
    <text evidence="3">The sequence shown here is derived from an EMBL/GenBank/DDBJ whole genome shotgun (WGS) entry which is preliminary data.</text>
</comment>
<dbReference type="AlphaFoldDB" id="A1ZTT5"/>
<keyword evidence="2" id="KW-0472">Membrane</keyword>
<dbReference type="Proteomes" id="UP000004095">
    <property type="component" value="Unassembled WGS sequence"/>
</dbReference>
<evidence type="ECO:0000313" key="3">
    <source>
        <dbReference type="EMBL" id="EAY26187.1"/>
    </source>
</evidence>
<evidence type="ECO:0000313" key="4">
    <source>
        <dbReference type="Proteomes" id="UP000004095"/>
    </source>
</evidence>
<name>A1ZTT5_MICM2</name>
<feature type="compositionally biased region" description="Basic residues" evidence="1">
    <location>
        <begin position="12"/>
        <end position="41"/>
    </location>
</feature>
<reference evidence="3 4" key="1">
    <citation type="submission" date="2007-01" db="EMBL/GenBank/DDBJ databases">
        <authorList>
            <person name="Haygood M."/>
            <person name="Podell S."/>
            <person name="Anderson C."/>
            <person name="Hopkinson B."/>
            <person name="Roe K."/>
            <person name="Barbeau K."/>
            <person name="Gaasterland T."/>
            <person name="Ferriera S."/>
            <person name="Johnson J."/>
            <person name="Kravitz S."/>
            <person name="Beeson K."/>
            <person name="Sutton G."/>
            <person name="Rogers Y.-H."/>
            <person name="Friedman R."/>
            <person name="Frazier M."/>
            <person name="Venter J.C."/>
        </authorList>
    </citation>
    <scope>NUCLEOTIDE SEQUENCE [LARGE SCALE GENOMIC DNA]</scope>
    <source>
        <strain evidence="3 4">ATCC 23134</strain>
    </source>
</reference>